<dbReference type="Proteomes" id="UP001597237">
    <property type="component" value="Unassembled WGS sequence"/>
</dbReference>
<dbReference type="RefSeq" id="WP_377280397.1">
    <property type="nucleotide sequence ID" value="NZ_JBHRSI010000001.1"/>
</dbReference>
<keyword evidence="3" id="KW-1185">Reference proteome</keyword>
<proteinExistence type="predicted"/>
<reference evidence="3" key="1">
    <citation type="journal article" date="2019" name="Int. J. Syst. Evol. Microbiol.">
        <title>The Global Catalogue of Microorganisms (GCM) 10K type strain sequencing project: providing services to taxonomists for standard genome sequencing and annotation.</title>
        <authorList>
            <consortium name="The Broad Institute Genomics Platform"/>
            <consortium name="The Broad Institute Genome Sequencing Center for Infectious Disease"/>
            <person name="Wu L."/>
            <person name="Ma J."/>
        </authorList>
    </citation>
    <scope>NUCLEOTIDE SEQUENCE [LARGE SCALE GENOMIC DNA]</scope>
    <source>
        <strain evidence="3">DFY28</strain>
    </source>
</reference>
<gene>
    <name evidence="2" type="ORF">ACFSC0_04025</name>
</gene>
<dbReference type="Pfam" id="PF12146">
    <property type="entry name" value="Hydrolase_4"/>
    <property type="match status" value="1"/>
</dbReference>
<sequence length="324" mass="35044">MAEPAPLLETPDNPAPPGGAAEWFAGAGGARMRAALFTPNGPPRGSVVLSGGRTEVVEKYYETIGELLDRGFVVLAHDWRGQGLSERLLPDRLKGHAAGFDDFVTDFDCLLAAYGQRLPKPWLAVGHSMGGCLTLLALAKGQAAKFAGAVLSAPMLALTTKPAPRLLVDLLLGRRVRLKRLEDYVGGPGDPFENDFAKNKLTHDPARYARNCALIKTHPDLALGPVTWGWLDFAFKATAYLQKPENLKGVTIPVTICQAGEEKVIDNRGQDIVVRGLPKGRLVRVPGAFHEILQETDERRAVFWREFDALADQVAARPLAAAGE</sequence>
<dbReference type="GO" id="GO:0016787">
    <property type="term" value="F:hydrolase activity"/>
    <property type="evidence" value="ECO:0007669"/>
    <property type="project" value="UniProtKB-KW"/>
</dbReference>
<dbReference type="SUPFAM" id="SSF53474">
    <property type="entry name" value="alpha/beta-Hydrolases"/>
    <property type="match status" value="1"/>
</dbReference>
<keyword evidence="2" id="KW-0378">Hydrolase</keyword>
<name>A0ABW4MXQ4_9CAUL</name>
<protein>
    <submittedName>
        <fullName evidence="2">Alpha/beta fold hydrolase</fullName>
    </submittedName>
</protein>
<organism evidence="2 3">
    <name type="scientific">Phenylobacterium terrae</name>
    <dbReference type="NCBI Taxonomy" id="2665495"/>
    <lineage>
        <taxon>Bacteria</taxon>
        <taxon>Pseudomonadati</taxon>
        <taxon>Pseudomonadota</taxon>
        <taxon>Alphaproteobacteria</taxon>
        <taxon>Caulobacterales</taxon>
        <taxon>Caulobacteraceae</taxon>
        <taxon>Phenylobacterium</taxon>
    </lineage>
</organism>
<evidence type="ECO:0000313" key="2">
    <source>
        <dbReference type="EMBL" id="MFD1782551.1"/>
    </source>
</evidence>
<accession>A0ABW4MXQ4</accession>
<dbReference type="InterPro" id="IPR051044">
    <property type="entry name" value="MAG_DAG_Lipase"/>
</dbReference>
<feature type="domain" description="Serine aminopeptidase S33" evidence="1">
    <location>
        <begin position="42"/>
        <end position="297"/>
    </location>
</feature>
<dbReference type="InterPro" id="IPR022742">
    <property type="entry name" value="Hydrolase_4"/>
</dbReference>
<dbReference type="InterPro" id="IPR029058">
    <property type="entry name" value="AB_hydrolase_fold"/>
</dbReference>
<evidence type="ECO:0000313" key="3">
    <source>
        <dbReference type="Proteomes" id="UP001597237"/>
    </source>
</evidence>
<comment type="caution">
    <text evidence="2">The sequence shown here is derived from an EMBL/GenBank/DDBJ whole genome shotgun (WGS) entry which is preliminary data.</text>
</comment>
<dbReference type="PANTHER" id="PTHR11614">
    <property type="entry name" value="PHOSPHOLIPASE-RELATED"/>
    <property type="match status" value="1"/>
</dbReference>
<dbReference type="EMBL" id="JBHUEY010000001">
    <property type="protein sequence ID" value="MFD1782551.1"/>
    <property type="molecule type" value="Genomic_DNA"/>
</dbReference>
<dbReference type="Gene3D" id="3.40.50.1820">
    <property type="entry name" value="alpha/beta hydrolase"/>
    <property type="match status" value="1"/>
</dbReference>
<evidence type="ECO:0000259" key="1">
    <source>
        <dbReference type="Pfam" id="PF12146"/>
    </source>
</evidence>